<dbReference type="Proteomes" id="UP000198755">
    <property type="component" value="Unassembled WGS sequence"/>
</dbReference>
<evidence type="ECO:0000256" key="1">
    <source>
        <dbReference type="ARBA" id="ARBA00001954"/>
    </source>
</evidence>
<sequence>MKPPRNSPQPGAALRRPAPSLSGNPVVVDAPAGHGPCPLVIQSRAEGLLLSAWSAGRRTELEALATERGAVLLRGFSVQGAEDFETCVENIAGGALEYRFRASPRTEVGRNVYTATDYPAEQSIFPHNEHSYSPLCPRYLIFYGETPAEQGGETPLGDAREITRRIDPSVKERFLRRGVLYVRNYGAGFGLPWPTVFQTDDRAEVERYCAGLGIEWEWRSGDRLRTRQTGPAMIRHPATAEQVWFNHATFFHVTTLPAPLRDALTAEFSAGDLPTQTYYGDGAPIEADVLEHLRAVYQGALTQFGWRRNDVLLVDNILAVHGRTSFRGFRRILVAMAQSFKPRDFAVIPEPSS</sequence>
<reference evidence="6 7" key="1">
    <citation type="submission" date="2016-10" db="EMBL/GenBank/DDBJ databases">
        <authorList>
            <person name="de Groot N.N."/>
        </authorList>
    </citation>
    <scope>NUCLEOTIDE SEQUENCE [LARGE SCALE GENOMIC DNA]</scope>
    <source>
        <strain evidence="6 7">NE2</strain>
    </source>
</reference>
<accession>A0A1I4ANZ7</accession>
<dbReference type="STRING" id="1612308.SAMN05444581_11130"/>
<dbReference type="InterPro" id="IPR003819">
    <property type="entry name" value="TauD/TfdA-like"/>
</dbReference>
<evidence type="ECO:0000256" key="2">
    <source>
        <dbReference type="ARBA" id="ARBA00023002"/>
    </source>
</evidence>
<dbReference type="EMBL" id="FOSN01000011">
    <property type="protein sequence ID" value="SFK58242.1"/>
    <property type="molecule type" value="Genomic_DNA"/>
</dbReference>
<keyword evidence="3" id="KW-0045">Antibiotic biosynthesis</keyword>
<keyword evidence="2" id="KW-0560">Oxidoreductase</keyword>
<dbReference type="Gene3D" id="3.60.130.10">
    <property type="entry name" value="Clavaminate synthase-like"/>
    <property type="match status" value="1"/>
</dbReference>
<evidence type="ECO:0000256" key="4">
    <source>
        <dbReference type="SAM" id="MobiDB-lite"/>
    </source>
</evidence>
<name>A0A1I4ANZ7_9HYPH</name>
<feature type="domain" description="TauD/TfdA-like" evidence="5">
    <location>
        <begin position="45"/>
        <end position="334"/>
    </location>
</feature>
<evidence type="ECO:0000259" key="5">
    <source>
        <dbReference type="Pfam" id="PF02668"/>
    </source>
</evidence>
<dbReference type="RefSeq" id="WP_091683053.1">
    <property type="nucleotide sequence ID" value="NZ_FOSN01000011.1"/>
</dbReference>
<organism evidence="6 7">
    <name type="scientific">Methylocapsa palsarum</name>
    <dbReference type="NCBI Taxonomy" id="1612308"/>
    <lineage>
        <taxon>Bacteria</taxon>
        <taxon>Pseudomonadati</taxon>
        <taxon>Pseudomonadota</taxon>
        <taxon>Alphaproteobacteria</taxon>
        <taxon>Hyphomicrobiales</taxon>
        <taxon>Beijerinckiaceae</taxon>
        <taxon>Methylocapsa</taxon>
    </lineage>
</organism>
<dbReference type="PANTHER" id="PTHR10696:SF56">
    <property type="entry name" value="TAUD_TFDA-LIKE DOMAIN-CONTAINING PROTEIN"/>
    <property type="match status" value="1"/>
</dbReference>
<keyword evidence="7" id="KW-1185">Reference proteome</keyword>
<dbReference type="Pfam" id="PF02668">
    <property type="entry name" value="TauD"/>
    <property type="match status" value="1"/>
</dbReference>
<keyword evidence="6" id="KW-0223">Dioxygenase</keyword>
<dbReference type="PANTHER" id="PTHR10696">
    <property type="entry name" value="GAMMA-BUTYROBETAINE HYDROXYLASE-RELATED"/>
    <property type="match status" value="1"/>
</dbReference>
<gene>
    <name evidence="6" type="ORF">SAMN05444581_11130</name>
</gene>
<dbReference type="AlphaFoldDB" id="A0A1I4ANZ7"/>
<dbReference type="GO" id="GO:0017000">
    <property type="term" value="P:antibiotic biosynthetic process"/>
    <property type="evidence" value="ECO:0007669"/>
    <property type="project" value="UniProtKB-KW"/>
</dbReference>
<dbReference type="OrthoDB" id="9769888at2"/>
<evidence type="ECO:0000256" key="3">
    <source>
        <dbReference type="ARBA" id="ARBA00023194"/>
    </source>
</evidence>
<evidence type="ECO:0000313" key="6">
    <source>
        <dbReference type="EMBL" id="SFK58242.1"/>
    </source>
</evidence>
<comment type="cofactor">
    <cofactor evidence="1">
        <name>Fe(2+)</name>
        <dbReference type="ChEBI" id="CHEBI:29033"/>
    </cofactor>
</comment>
<proteinExistence type="predicted"/>
<evidence type="ECO:0000313" key="7">
    <source>
        <dbReference type="Proteomes" id="UP000198755"/>
    </source>
</evidence>
<dbReference type="GO" id="GO:0016706">
    <property type="term" value="F:2-oxoglutarate-dependent dioxygenase activity"/>
    <property type="evidence" value="ECO:0007669"/>
    <property type="project" value="UniProtKB-ARBA"/>
</dbReference>
<dbReference type="SUPFAM" id="SSF51197">
    <property type="entry name" value="Clavaminate synthase-like"/>
    <property type="match status" value="1"/>
</dbReference>
<feature type="region of interest" description="Disordered" evidence="4">
    <location>
        <begin position="1"/>
        <end position="27"/>
    </location>
</feature>
<dbReference type="InterPro" id="IPR050411">
    <property type="entry name" value="AlphaKG_dependent_hydroxylases"/>
</dbReference>
<dbReference type="InterPro" id="IPR042098">
    <property type="entry name" value="TauD-like_sf"/>
</dbReference>
<protein>
    <submittedName>
        <fullName evidence="6">Taurine dioxygenase, alpha-ketoglutarate-dependent</fullName>
    </submittedName>
</protein>